<dbReference type="PANTHER" id="PTHR30349:SF41">
    <property type="entry name" value="INTEGRASE_RECOMBINASE PROTEIN MJ0367-RELATED"/>
    <property type="match status" value="1"/>
</dbReference>
<dbReference type="InterPro" id="IPR044068">
    <property type="entry name" value="CB"/>
</dbReference>
<feature type="domain" description="Core-binding (CB)" evidence="8">
    <location>
        <begin position="4"/>
        <end position="93"/>
    </location>
</feature>
<dbReference type="InterPro" id="IPR013762">
    <property type="entry name" value="Integrase-like_cat_sf"/>
</dbReference>
<dbReference type="PROSITE" id="PS51900">
    <property type="entry name" value="CB"/>
    <property type="match status" value="1"/>
</dbReference>
<dbReference type="Gene3D" id="1.10.150.130">
    <property type="match status" value="1"/>
</dbReference>
<protein>
    <submittedName>
        <fullName evidence="9">Tyrosine-type recombinase/integrase</fullName>
    </submittedName>
</protein>
<keyword evidence="3" id="KW-0229">DNA integration</keyword>
<comment type="caution">
    <text evidence="9">The sequence shown here is derived from an EMBL/GenBank/DDBJ whole genome shotgun (WGS) entry which is preliminary data.</text>
</comment>
<evidence type="ECO:0000259" key="7">
    <source>
        <dbReference type="PROSITE" id="PS51898"/>
    </source>
</evidence>
<dbReference type="EMBL" id="WNKU01000016">
    <property type="protein sequence ID" value="MTV49892.1"/>
    <property type="molecule type" value="Genomic_DNA"/>
</dbReference>
<dbReference type="Pfam" id="PF02899">
    <property type="entry name" value="Phage_int_SAM_1"/>
    <property type="match status" value="1"/>
</dbReference>
<dbReference type="GO" id="GO:0006310">
    <property type="term" value="P:DNA recombination"/>
    <property type="evidence" value="ECO:0007669"/>
    <property type="project" value="UniProtKB-KW"/>
</dbReference>
<organism evidence="9 10">
    <name type="scientific">Heliobacterium mobile</name>
    <name type="common">Heliobacillus mobilis</name>
    <dbReference type="NCBI Taxonomy" id="28064"/>
    <lineage>
        <taxon>Bacteria</taxon>
        <taxon>Bacillati</taxon>
        <taxon>Bacillota</taxon>
        <taxon>Clostridia</taxon>
        <taxon>Eubacteriales</taxon>
        <taxon>Heliobacteriaceae</taxon>
        <taxon>Heliobacterium</taxon>
    </lineage>
</organism>
<evidence type="ECO:0000256" key="6">
    <source>
        <dbReference type="PROSITE-ProRule" id="PRU01248"/>
    </source>
</evidence>
<dbReference type="GO" id="GO:0003677">
    <property type="term" value="F:DNA binding"/>
    <property type="evidence" value="ECO:0007669"/>
    <property type="project" value="UniProtKB-UniRule"/>
</dbReference>
<dbReference type="InterPro" id="IPR010998">
    <property type="entry name" value="Integrase_recombinase_N"/>
</dbReference>
<keyword evidence="5" id="KW-0233">DNA recombination</keyword>
<evidence type="ECO:0000256" key="3">
    <source>
        <dbReference type="ARBA" id="ARBA00022908"/>
    </source>
</evidence>
<dbReference type="PROSITE" id="PS51898">
    <property type="entry name" value="TYR_RECOMBINASE"/>
    <property type="match status" value="1"/>
</dbReference>
<feature type="domain" description="Tyr recombinase" evidence="7">
    <location>
        <begin position="114"/>
        <end position="297"/>
    </location>
</feature>
<dbReference type="InterPro" id="IPR011010">
    <property type="entry name" value="DNA_brk_join_enz"/>
</dbReference>
<dbReference type="AlphaFoldDB" id="A0A6I3SMY2"/>
<evidence type="ECO:0000256" key="1">
    <source>
        <dbReference type="ARBA" id="ARBA00003283"/>
    </source>
</evidence>
<evidence type="ECO:0000256" key="4">
    <source>
        <dbReference type="ARBA" id="ARBA00023125"/>
    </source>
</evidence>
<dbReference type="Proteomes" id="UP000430670">
    <property type="component" value="Unassembled WGS sequence"/>
</dbReference>
<dbReference type="InterPro" id="IPR002104">
    <property type="entry name" value="Integrase_catalytic"/>
</dbReference>
<dbReference type="Pfam" id="PF00589">
    <property type="entry name" value="Phage_integrase"/>
    <property type="match status" value="1"/>
</dbReference>
<keyword evidence="10" id="KW-1185">Reference proteome</keyword>
<proteinExistence type="inferred from homology"/>
<comment type="similarity">
    <text evidence="2">Belongs to the 'phage' integrase family.</text>
</comment>
<name>A0A6I3SMY2_HELMO</name>
<dbReference type="PANTHER" id="PTHR30349">
    <property type="entry name" value="PHAGE INTEGRASE-RELATED"/>
    <property type="match status" value="1"/>
</dbReference>
<evidence type="ECO:0000313" key="10">
    <source>
        <dbReference type="Proteomes" id="UP000430670"/>
    </source>
</evidence>
<comment type="function">
    <text evidence="1">Site-specific tyrosine recombinase, which acts by catalyzing the cutting and rejoining of the recombining DNA molecules.</text>
</comment>
<dbReference type="GO" id="GO:0015074">
    <property type="term" value="P:DNA integration"/>
    <property type="evidence" value="ECO:0007669"/>
    <property type="project" value="UniProtKB-KW"/>
</dbReference>
<dbReference type="InterPro" id="IPR050090">
    <property type="entry name" value="Tyrosine_recombinase_XerCD"/>
</dbReference>
<dbReference type="SUPFAM" id="SSF56349">
    <property type="entry name" value="DNA breaking-rejoining enzymes"/>
    <property type="match status" value="1"/>
</dbReference>
<evidence type="ECO:0000259" key="8">
    <source>
        <dbReference type="PROSITE" id="PS51900"/>
    </source>
</evidence>
<dbReference type="OrthoDB" id="9801717at2"/>
<dbReference type="InterPro" id="IPR004107">
    <property type="entry name" value="Integrase_SAM-like_N"/>
</dbReference>
<accession>A0A6I3SMY2</accession>
<reference evidence="9 10" key="1">
    <citation type="submission" date="2019-11" db="EMBL/GenBank/DDBJ databases">
        <title>Whole-genome sequence of a the green, strictly anaerobic photosynthetic bacterium Heliobacillus mobilis DSM 6151.</title>
        <authorList>
            <person name="Kyndt J.A."/>
            <person name="Meyer T.E."/>
        </authorList>
    </citation>
    <scope>NUCLEOTIDE SEQUENCE [LARGE SCALE GENOMIC DNA]</scope>
    <source>
        <strain evidence="9 10">DSM 6151</strain>
    </source>
</reference>
<keyword evidence="4 6" id="KW-0238">DNA-binding</keyword>
<evidence type="ECO:0000256" key="2">
    <source>
        <dbReference type="ARBA" id="ARBA00008857"/>
    </source>
</evidence>
<dbReference type="Gene3D" id="1.10.443.10">
    <property type="entry name" value="Intergrase catalytic core"/>
    <property type="match status" value="1"/>
</dbReference>
<sequence length="306" mass="35829">MQLVTLSIQLEQYRNYLTYERNYSPQTINHYLRTLRRLDAFLTEINSHQSPPVKQIRSLHIRRFLADTSQRGAKPSTLLHYIKELSAFFNYLISQGRIEKSPTQHIRKPKLPDRAPEYLTVDEMTRLFAAVDLDEKWGLRDLCILQALYYCGLRNGELTALKRSDIHDDFSYLHVQSGKGGKDRLIPLHHHLQETLRAYVRRYDVSRPDQPLFPSRYHKQQRLHRETLNQLVKRYAALAGIEKDVLRTHTFRHTFATHLYQYGVNLNTISELLGHSGLDKVIVYTHAKADHLKEAMVRWEAATSDG</sequence>
<evidence type="ECO:0000313" key="9">
    <source>
        <dbReference type="EMBL" id="MTV49892.1"/>
    </source>
</evidence>
<evidence type="ECO:0000256" key="5">
    <source>
        <dbReference type="ARBA" id="ARBA00023172"/>
    </source>
</evidence>
<gene>
    <name evidence="9" type="ORF">GJ688_13005</name>
</gene>